<dbReference type="Pfam" id="PF11871">
    <property type="entry name" value="DUF3391"/>
    <property type="match status" value="1"/>
</dbReference>
<dbReference type="InterPro" id="IPR037522">
    <property type="entry name" value="HD_GYP_dom"/>
</dbReference>
<dbReference type="Pfam" id="PF13487">
    <property type="entry name" value="HD_5"/>
    <property type="match status" value="1"/>
</dbReference>
<sequence>MAKQELTQIPLSNIVLGLTIKLPLPWTKNPFFINKIKLEQASQIAIINELDIDFVYVISGHELLPLTEETTESLEDVTEEVVETDHKGLAKKSMRLGQKRFIKAINDSRNIFSKVVSDPEGMYRESAALVEDLIEHLFESDTVNLSLVDHGEKDTSITAHGISIAVLSMVIGHANGLDKSKLRDIALGGILHDIGKLKVPDDIRRKHGELTQPEMNFMKMHPNLGFDLVNRSNLFPSAVLDVILHHHEYIDGTGYPDHLTKDEILETTQIVALVNDYQMLLHQYHSPQLALGILFKQRVGKHADNLISLLVKVLGIYPPGTLVKLSDDQVAKVMMTTGEVKKPHVWACNDKGGSASLRFLIDGEVEIVEVIKKDTLSDGAIKTLQADNVINFYFNHFSYQGAL</sequence>
<dbReference type="PROSITE" id="PS51832">
    <property type="entry name" value="HD_GYP"/>
    <property type="match status" value="1"/>
</dbReference>
<evidence type="ECO:0000259" key="2">
    <source>
        <dbReference type="PROSITE" id="PS51832"/>
    </source>
</evidence>
<dbReference type="RefSeq" id="WP_261296892.1">
    <property type="nucleotide sequence ID" value="NZ_JAMTCD010000001.1"/>
</dbReference>
<dbReference type="InterPro" id="IPR006674">
    <property type="entry name" value="HD_domain"/>
</dbReference>
<comment type="caution">
    <text evidence="3">The sequence shown here is derived from an EMBL/GenBank/DDBJ whole genome shotgun (WGS) entry which is preliminary data.</text>
</comment>
<dbReference type="InterPro" id="IPR021812">
    <property type="entry name" value="DUF3391"/>
</dbReference>
<accession>A0A9X2WJQ2</accession>
<dbReference type="PROSITE" id="PS51831">
    <property type="entry name" value="HD"/>
    <property type="match status" value="1"/>
</dbReference>
<feature type="domain" description="HD" evidence="1">
    <location>
        <begin position="157"/>
        <end position="280"/>
    </location>
</feature>
<reference evidence="3" key="1">
    <citation type="journal article" date="2023" name="Int. J. Syst. Evol. Microbiol.">
        <title>&lt;i&gt;Shewanella septentrionalis&lt;/i&gt; sp. nov. and &lt;i&gt;Shewanella holmiensis&lt;/i&gt; sp. nov., isolated from Baltic Sea water and sediments.</title>
        <authorList>
            <person name="Martin-Rodriguez A.J."/>
            <person name="Thorell K."/>
            <person name="Joffre E."/>
            <person name="Jensie-Markopoulos S."/>
            <person name="Moore E.R.B."/>
            <person name="Sjoling A."/>
        </authorList>
    </citation>
    <scope>NUCLEOTIDE SEQUENCE</scope>
    <source>
        <strain evidence="3">SP1S2-7</strain>
    </source>
</reference>
<dbReference type="AlphaFoldDB" id="A0A9X2WJQ2"/>
<dbReference type="GO" id="GO:0008081">
    <property type="term" value="F:phosphoric diester hydrolase activity"/>
    <property type="evidence" value="ECO:0007669"/>
    <property type="project" value="UniProtKB-ARBA"/>
</dbReference>
<dbReference type="PANTHER" id="PTHR43155:SF2">
    <property type="entry name" value="CYCLIC DI-GMP PHOSPHODIESTERASE PA4108"/>
    <property type="match status" value="1"/>
</dbReference>
<dbReference type="SUPFAM" id="SSF109604">
    <property type="entry name" value="HD-domain/PDEase-like"/>
    <property type="match status" value="1"/>
</dbReference>
<evidence type="ECO:0000313" key="4">
    <source>
        <dbReference type="Proteomes" id="UP001155546"/>
    </source>
</evidence>
<evidence type="ECO:0000313" key="3">
    <source>
        <dbReference type="EMBL" id="MCT7940451.1"/>
    </source>
</evidence>
<organism evidence="3 4">
    <name type="scientific">Shewanella holmiensis</name>
    <dbReference type="NCBI Taxonomy" id="2952222"/>
    <lineage>
        <taxon>Bacteria</taxon>
        <taxon>Pseudomonadati</taxon>
        <taxon>Pseudomonadota</taxon>
        <taxon>Gammaproteobacteria</taxon>
        <taxon>Alteromonadales</taxon>
        <taxon>Shewanellaceae</taxon>
        <taxon>Shewanella</taxon>
    </lineage>
</organism>
<protein>
    <submittedName>
        <fullName evidence="3">DUF3391 domain-containing protein</fullName>
    </submittedName>
</protein>
<proteinExistence type="predicted"/>
<name>A0A9X2WJQ2_9GAMM</name>
<feature type="domain" description="HD-GYP" evidence="2">
    <location>
        <begin position="135"/>
        <end position="331"/>
    </location>
</feature>
<gene>
    <name evidence="3" type="ORF">NE535_01355</name>
</gene>
<dbReference type="Proteomes" id="UP001155546">
    <property type="component" value="Unassembled WGS sequence"/>
</dbReference>
<dbReference type="InterPro" id="IPR003607">
    <property type="entry name" value="HD/PDEase_dom"/>
</dbReference>
<dbReference type="CDD" id="cd00077">
    <property type="entry name" value="HDc"/>
    <property type="match status" value="1"/>
</dbReference>
<dbReference type="PANTHER" id="PTHR43155">
    <property type="entry name" value="CYCLIC DI-GMP PHOSPHODIESTERASE PA4108-RELATED"/>
    <property type="match status" value="1"/>
</dbReference>
<dbReference type="EMBL" id="JAMTCD010000001">
    <property type="protein sequence ID" value="MCT7940451.1"/>
    <property type="molecule type" value="Genomic_DNA"/>
</dbReference>
<keyword evidence="4" id="KW-1185">Reference proteome</keyword>
<dbReference type="Gene3D" id="1.10.3210.10">
    <property type="entry name" value="Hypothetical protein af1432"/>
    <property type="match status" value="1"/>
</dbReference>
<evidence type="ECO:0000259" key="1">
    <source>
        <dbReference type="PROSITE" id="PS51831"/>
    </source>
</evidence>